<reference evidence="1 2" key="1">
    <citation type="submission" date="2020-05" db="EMBL/GenBank/DDBJ databases">
        <authorList>
            <person name="Khan S.A."/>
            <person name="Jeon C.O."/>
            <person name="Chun B.H."/>
        </authorList>
    </citation>
    <scope>NUCLEOTIDE SEQUENCE [LARGE SCALE GENOMIC DNA]</scope>
    <source>
        <strain evidence="1 2">B156</strain>
    </source>
</reference>
<dbReference type="Proteomes" id="UP000552954">
    <property type="component" value="Unassembled WGS sequence"/>
</dbReference>
<keyword evidence="2" id="KW-1185">Reference proteome</keyword>
<dbReference type="RefSeq" id="WP_171556879.1">
    <property type="nucleotide sequence ID" value="NZ_JABFCS010000001.1"/>
</dbReference>
<gene>
    <name evidence="1" type="ORF">HK415_04120</name>
</gene>
<organism evidence="1 2">
    <name type="scientific">Ramlibacter montanisoli</name>
    <dbReference type="NCBI Taxonomy" id="2732512"/>
    <lineage>
        <taxon>Bacteria</taxon>
        <taxon>Pseudomonadati</taxon>
        <taxon>Pseudomonadota</taxon>
        <taxon>Betaproteobacteria</taxon>
        <taxon>Burkholderiales</taxon>
        <taxon>Comamonadaceae</taxon>
        <taxon>Ramlibacter</taxon>
    </lineage>
</organism>
<evidence type="ECO:0000313" key="1">
    <source>
        <dbReference type="EMBL" id="NNU42522.1"/>
    </source>
</evidence>
<comment type="caution">
    <text evidence="1">The sequence shown here is derived from an EMBL/GenBank/DDBJ whole genome shotgun (WGS) entry which is preliminary data.</text>
</comment>
<accession>A0A849K204</accession>
<sequence length="70" mass="7598">MYKAVLVVGARRGVPMRHLVALVCEMAVKACSVGSGRTALTQVELPQGINPAQLSPRAKRLMRQAQISPW</sequence>
<evidence type="ECO:0000313" key="2">
    <source>
        <dbReference type="Proteomes" id="UP000552954"/>
    </source>
</evidence>
<reference evidence="1 2" key="2">
    <citation type="submission" date="2020-06" db="EMBL/GenBank/DDBJ databases">
        <title>Ramlibacter rhizophilus sp. nov., isolated from rhizosphere soil of national flower Mugunghwa from South Korea.</title>
        <authorList>
            <person name="Zheng-Fei Y."/>
            <person name="Huan T."/>
        </authorList>
    </citation>
    <scope>NUCLEOTIDE SEQUENCE [LARGE SCALE GENOMIC DNA]</scope>
    <source>
        <strain evidence="1 2">B156</strain>
    </source>
</reference>
<name>A0A849K204_9BURK</name>
<protein>
    <submittedName>
        <fullName evidence="1">Uncharacterized protein</fullName>
    </submittedName>
</protein>
<dbReference type="AlphaFoldDB" id="A0A849K204"/>
<proteinExistence type="predicted"/>
<dbReference type="EMBL" id="JABFCS010000001">
    <property type="protein sequence ID" value="NNU42522.1"/>
    <property type="molecule type" value="Genomic_DNA"/>
</dbReference>